<dbReference type="SUPFAM" id="SSF51658">
    <property type="entry name" value="Xylose isomerase-like"/>
    <property type="match status" value="1"/>
</dbReference>
<dbReference type="PANTHER" id="PTHR43489">
    <property type="entry name" value="ISOMERASE"/>
    <property type="match status" value="1"/>
</dbReference>
<dbReference type="Pfam" id="PF01261">
    <property type="entry name" value="AP_endonuc_2"/>
    <property type="match status" value="1"/>
</dbReference>
<feature type="domain" description="Xylose isomerase-like TIM barrel" evidence="2">
    <location>
        <begin position="28"/>
        <end position="250"/>
    </location>
</feature>
<gene>
    <name evidence="3" type="ORF">HMPREF9469_02293</name>
</gene>
<evidence type="ECO:0000259" key="2">
    <source>
        <dbReference type="Pfam" id="PF01261"/>
    </source>
</evidence>
<dbReference type="InterPro" id="IPR013022">
    <property type="entry name" value="Xyl_isomerase-like_TIM-brl"/>
</dbReference>
<accession>G5HIA3</accession>
<dbReference type="GO" id="GO:0016853">
    <property type="term" value="F:isomerase activity"/>
    <property type="evidence" value="ECO:0007669"/>
    <property type="project" value="UniProtKB-KW"/>
</dbReference>
<sequence length="273" mass="30723">MRFSGTITLQYDTPFAPYRAREYGQALKWLTDSGFDGAEVCISSYEDVDVRKVRKDLDERGLGCSTISTGQSRLLEGISLLHTGGELKKAQERMKQHIDAAVILGSKVTLGLLRGLGEPGKEEEQKQTLARNLEPVITYAQDRRVTIILEAINRYETSLFNSADDAMSFVEKELANAGCMGILWDIFHANIEDARFDEAIERMGRRLCHVHVADSNRMFPGYGHIDFERIVEKLGNAGFQEYMSFECMNLPTVESVRREAGLFVRKMRGVAQG</sequence>
<dbReference type="Proteomes" id="UP000003763">
    <property type="component" value="Unassembled WGS sequence"/>
</dbReference>
<protein>
    <recommendedName>
        <fullName evidence="2">Xylose isomerase-like TIM barrel domain-containing protein</fullName>
    </recommendedName>
</protein>
<reference evidence="3 4" key="1">
    <citation type="submission" date="2011-08" db="EMBL/GenBank/DDBJ databases">
        <title>The Genome Sequence of Clostridium citroniae WAL-17108.</title>
        <authorList>
            <consortium name="The Broad Institute Genome Sequencing Platform"/>
            <person name="Earl A."/>
            <person name="Ward D."/>
            <person name="Feldgarden M."/>
            <person name="Gevers D."/>
            <person name="Finegold S.M."/>
            <person name="Summanen P.H."/>
            <person name="Molitoris D.R."/>
            <person name="Vaisanen M.L."/>
            <person name="Daigneault M."/>
            <person name="Allen-Vercoe E."/>
            <person name="Young S.K."/>
            <person name="Zeng Q."/>
            <person name="Gargeya S."/>
            <person name="Fitzgerald M."/>
            <person name="Haas B."/>
            <person name="Abouelleil A."/>
            <person name="Alvarado L."/>
            <person name="Arachchi H.M."/>
            <person name="Berlin A."/>
            <person name="Brown A."/>
            <person name="Chapman S.B."/>
            <person name="Chen Z."/>
            <person name="Dunbar C."/>
            <person name="Freedman E."/>
            <person name="Gearin G."/>
            <person name="Gellesch M."/>
            <person name="Goldberg J."/>
            <person name="Griggs A."/>
            <person name="Gujja S."/>
            <person name="Heiman D."/>
            <person name="Howarth C."/>
            <person name="Larson L."/>
            <person name="Lui A."/>
            <person name="MacDonald P.J.P."/>
            <person name="Montmayeur A."/>
            <person name="Murphy C."/>
            <person name="Neiman D."/>
            <person name="Pearson M."/>
            <person name="Priest M."/>
            <person name="Roberts A."/>
            <person name="Saif S."/>
            <person name="Shea T."/>
            <person name="Shenoy N."/>
            <person name="Sisk P."/>
            <person name="Stolte C."/>
            <person name="Sykes S."/>
            <person name="Wortman J."/>
            <person name="Nusbaum C."/>
            <person name="Birren B."/>
        </authorList>
    </citation>
    <scope>NUCLEOTIDE SEQUENCE [LARGE SCALE GENOMIC DNA]</scope>
    <source>
        <strain evidence="3 4">WAL-17108</strain>
    </source>
</reference>
<dbReference type="Gene3D" id="3.20.20.150">
    <property type="entry name" value="Divalent-metal-dependent TIM barrel enzymes"/>
    <property type="match status" value="1"/>
</dbReference>
<dbReference type="PATRIC" id="fig|742733.3.peg.2382"/>
<keyword evidence="1" id="KW-0413">Isomerase</keyword>
<dbReference type="InterPro" id="IPR036237">
    <property type="entry name" value="Xyl_isomerase-like_sf"/>
</dbReference>
<organism evidence="3 4">
    <name type="scientific">[Clostridium] citroniae WAL-17108</name>
    <dbReference type="NCBI Taxonomy" id="742733"/>
    <lineage>
        <taxon>Bacteria</taxon>
        <taxon>Bacillati</taxon>
        <taxon>Bacillota</taxon>
        <taxon>Clostridia</taxon>
        <taxon>Lachnospirales</taxon>
        <taxon>Lachnospiraceae</taxon>
        <taxon>Enterocloster</taxon>
    </lineage>
</organism>
<evidence type="ECO:0000313" key="3">
    <source>
        <dbReference type="EMBL" id="EHE99094.1"/>
    </source>
</evidence>
<dbReference type="HOGENOM" id="CLU_050006_8_1_9"/>
<comment type="caution">
    <text evidence="3">The sequence shown here is derived from an EMBL/GenBank/DDBJ whole genome shotgun (WGS) entry which is preliminary data.</text>
</comment>
<dbReference type="EMBL" id="ADLJ01000015">
    <property type="protein sequence ID" value="EHE99094.1"/>
    <property type="molecule type" value="Genomic_DNA"/>
</dbReference>
<name>G5HIA3_9FIRM</name>
<evidence type="ECO:0000313" key="4">
    <source>
        <dbReference type="Proteomes" id="UP000003763"/>
    </source>
</evidence>
<dbReference type="eggNOG" id="COG1082">
    <property type="taxonomic scope" value="Bacteria"/>
</dbReference>
<dbReference type="AlphaFoldDB" id="G5HIA3"/>
<proteinExistence type="predicted"/>
<dbReference type="PANTHER" id="PTHR43489:SF7">
    <property type="entry name" value="3-DEHYDRO-D-GULOSIDE 4-EPIMERASE-RELATED"/>
    <property type="match status" value="1"/>
</dbReference>
<evidence type="ECO:0000256" key="1">
    <source>
        <dbReference type="ARBA" id="ARBA00023235"/>
    </source>
</evidence>
<dbReference type="RefSeq" id="WP_007862099.1">
    <property type="nucleotide sequence ID" value="NZ_JH376421.1"/>
</dbReference>
<dbReference type="InterPro" id="IPR050417">
    <property type="entry name" value="Sugar_Epim/Isomerase"/>
</dbReference>